<accession>A0A453C567</accession>
<keyword evidence="3" id="KW-1185">Reference proteome</keyword>
<reference evidence="2" key="4">
    <citation type="submission" date="2019-03" db="UniProtKB">
        <authorList>
            <consortium name="EnsemblPlants"/>
        </authorList>
    </citation>
    <scope>IDENTIFICATION</scope>
</reference>
<reference evidence="2" key="3">
    <citation type="journal article" date="2017" name="Nature">
        <title>Genome sequence of the progenitor of the wheat D genome Aegilops tauschii.</title>
        <authorList>
            <person name="Luo M.C."/>
            <person name="Gu Y.Q."/>
            <person name="Puiu D."/>
            <person name="Wang H."/>
            <person name="Twardziok S.O."/>
            <person name="Deal K.R."/>
            <person name="Huo N."/>
            <person name="Zhu T."/>
            <person name="Wang L."/>
            <person name="Wang Y."/>
            <person name="McGuire P.E."/>
            <person name="Liu S."/>
            <person name="Long H."/>
            <person name="Ramasamy R.K."/>
            <person name="Rodriguez J.C."/>
            <person name="Van S.L."/>
            <person name="Yuan L."/>
            <person name="Wang Z."/>
            <person name="Xia Z."/>
            <person name="Xiao L."/>
            <person name="Anderson O.D."/>
            <person name="Ouyang S."/>
            <person name="Liang Y."/>
            <person name="Zimin A.V."/>
            <person name="Pertea G."/>
            <person name="Qi P."/>
            <person name="Bennetzen J.L."/>
            <person name="Dai X."/>
            <person name="Dawson M.W."/>
            <person name="Muller H.G."/>
            <person name="Kugler K."/>
            <person name="Rivarola-Duarte L."/>
            <person name="Spannagl M."/>
            <person name="Mayer K.F.X."/>
            <person name="Lu F.H."/>
            <person name="Bevan M.W."/>
            <person name="Leroy P."/>
            <person name="Li P."/>
            <person name="You F.M."/>
            <person name="Sun Q."/>
            <person name="Liu Z."/>
            <person name="Lyons E."/>
            <person name="Wicker T."/>
            <person name="Salzberg S.L."/>
            <person name="Devos K.M."/>
            <person name="Dvorak J."/>
        </authorList>
    </citation>
    <scope>NUCLEOTIDE SEQUENCE [LARGE SCALE GENOMIC DNA]</scope>
    <source>
        <strain evidence="2">cv. AL8/78</strain>
    </source>
</reference>
<dbReference type="AlphaFoldDB" id="A0A453C567"/>
<dbReference type="Proteomes" id="UP000015105">
    <property type="component" value="Chromosome 2D"/>
</dbReference>
<dbReference type="Gramene" id="AET2Gv20738100.2">
    <property type="protein sequence ID" value="AET2Gv20738100.2"/>
    <property type="gene ID" value="AET2Gv20738100"/>
</dbReference>
<evidence type="ECO:0000313" key="2">
    <source>
        <dbReference type="EnsemblPlants" id="AET2Gv20738100.2"/>
    </source>
</evidence>
<protein>
    <submittedName>
        <fullName evidence="2">Uncharacterized protein</fullName>
    </submittedName>
</protein>
<dbReference type="EnsemblPlants" id="AET2Gv20738100.2">
    <property type="protein sequence ID" value="AET2Gv20738100.2"/>
    <property type="gene ID" value="AET2Gv20738100"/>
</dbReference>
<organism evidence="2 3">
    <name type="scientific">Aegilops tauschii subsp. strangulata</name>
    <name type="common">Goatgrass</name>
    <dbReference type="NCBI Taxonomy" id="200361"/>
    <lineage>
        <taxon>Eukaryota</taxon>
        <taxon>Viridiplantae</taxon>
        <taxon>Streptophyta</taxon>
        <taxon>Embryophyta</taxon>
        <taxon>Tracheophyta</taxon>
        <taxon>Spermatophyta</taxon>
        <taxon>Magnoliopsida</taxon>
        <taxon>Liliopsida</taxon>
        <taxon>Poales</taxon>
        <taxon>Poaceae</taxon>
        <taxon>BOP clade</taxon>
        <taxon>Pooideae</taxon>
        <taxon>Triticodae</taxon>
        <taxon>Triticeae</taxon>
        <taxon>Triticinae</taxon>
        <taxon>Aegilops</taxon>
    </lineage>
</organism>
<reference evidence="3" key="2">
    <citation type="journal article" date="2017" name="Nat. Plants">
        <title>The Aegilops tauschii genome reveals multiple impacts of transposons.</title>
        <authorList>
            <person name="Zhao G."/>
            <person name="Zou C."/>
            <person name="Li K."/>
            <person name="Wang K."/>
            <person name="Li T."/>
            <person name="Gao L."/>
            <person name="Zhang X."/>
            <person name="Wang H."/>
            <person name="Yang Z."/>
            <person name="Liu X."/>
            <person name="Jiang W."/>
            <person name="Mao L."/>
            <person name="Kong X."/>
            <person name="Jiao Y."/>
            <person name="Jia J."/>
        </authorList>
    </citation>
    <scope>NUCLEOTIDE SEQUENCE [LARGE SCALE GENOMIC DNA]</scope>
    <source>
        <strain evidence="3">cv. AL8/78</strain>
    </source>
</reference>
<feature type="compositionally biased region" description="Polar residues" evidence="1">
    <location>
        <begin position="121"/>
        <end position="135"/>
    </location>
</feature>
<proteinExistence type="predicted"/>
<evidence type="ECO:0000313" key="3">
    <source>
        <dbReference type="Proteomes" id="UP000015105"/>
    </source>
</evidence>
<evidence type="ECO:0000256" key="1">
    <source>
        <dbReference type="SAM" id="MobiDB-lite"/>
    </source>
</evidence>
<feature type="region of interest" description="Disordered" evidence="1">
    <location>
        <begin position="121"/>
        <end position="144"/>
    </location>
</feature>
<reference evidence="3" key="1">
    <citation type="journal article" date="2014" name="Science">
        <title>Ancient hybridizations among the ancestral genomes of bread wheat.</title>
        <authorList>
            <consortium name="International Wheat Genome Sequencing Consortium,"/>
            <person name="Marcussen T."/>
            <person name="Sandve S.R."/>
            <person name="Heier L."/>
            <person name="Spannagl M."/>
            <person name="Pfeifer M."/>
            <person name="Jakobsen K.S."/>
            <person name="Wulff B.B."/>
            <person name="Steuernagel B."/>
            <person name="Mayer K.F."/>
            <person name="Olsen O.A."/>
        </authorList>
    </citation>
    <scope>NUCLEOTIDE SEQUENCE [LARGE SCALE GENOMIC DNA]</scope>
    <source>
        <strain evidence="3">cv. AL8/78</strain>
    </source>
</reference>
<sequence length="144" mass="16063">MVTGIIHTATWCIISHNEAEEYAPLSAMQQELYPSDCARTKECYTGLSLPQEKMVAKKAHIEKFHRANQGSGESTLPDKQITTQELHPSFSVRTKEGYTGLSLPHMVTKKAHIEMFDKDNQGCTESTKDGYTNEGSAELTLLDK</sequence>
<reference evidence="2" key="5">
    <citation type="journal article" date="2021" name="G3 (Bethesda)">
        <title>Aegilops tauschii genome assembly Aet v5.0 features greater sequence contiguity and improved annotation.</title>
        <authorList>
            <person name="Wang L."/>
            <person name="Zhu T."/>
            <person name="Rodriguez J.C."/>
            <person name="Deal K.R."/>
            <person name="Dubcovsky J."/>
            <person name="McGuire P.E."/>
            <person name="Lux T."/>
            <person name="Spannagl M."/>
            <person name="Mayer K.F.X."/>
            <person name="Baldrich P."/>
            <person name="Meyers B.C."/>
            <person name="Huo N."/>
            <person name="Gu Y.Q."/>
            <person name="Zhou H."/>
            <person name="Devos K.M."/>
            <person name="Bennetzen J.L."/>
            <person name="Unver T."/>
            <person name="Budak H."/>
            <person name="Gulick P.J."/>
            <person name="Galiba G."/>
            <person name="Kalapos B."/>
            <person name="Nelson D.R."/>
            <person name="Li P."/>
            <person name="You F.M."/>
            <person name="Luo M.C."/>
            <person name="Dvorak J."/>
        </authorList>
    </citation>
    <scope>NUCLEOTIDE SEQUENCE [LARGE SCALE GENOMIC DNA]</scope>
    <source>
        <strain evidence="2">cv. AL8/78</strain>
    </source>
</reference>
<name>A0A453C567_AEGTS</name>